<feature type="chain" id="PRO_5037597425" evidence="1">
    <location>
        <begin position="30"/>
        <end position="466"/>
    </location>
</feature>
<feature type="signal peptide" evidence="1">
    <location>
        <begin position="1"/>
        <end position="29"/>
    </location>
</feature>
<accession>A0A938WPI8</accession>
<comment type="caution">
    <text evidence="2">The sequence shown here is derived from an EMBL/GenBank/DDBJ whole genome shotgun (WGS) entry which is preliminary data.</text>
</comment>
<gene>
    <name evidence="2" type="ORF">H6B30_12855</name>
</gene>
<sequence length="466" mass="51780">MTMNVLHKTKTTALLKGVMSAAASLMVLAACTDSYPTLIHNDGSTIGNDEVYDRVPLMMFVNEQDYFSIIATRGTGVFDDEHAGKLANSLFYVYAFRAAEDADGNIVHNTDYRETSSGGTASDQDRLTAADCLLDGADYNFGMPTKLTADRNGTLEPQTTQKLYFSSAFQDVGYDFFVYHIDDFEPTAANTHREADRIYYDLEIDGSQDIMSGMAPKLTRDVLDEKIRDGKLTITKSDQEQILDIGNYCTFAAHRGVYPVMAMKHRLTRMQFLAYPGDESADNVVIKGISVESRYRGRLTVAARNTDETGIEFDSDRRELELREASPDGVSPCPPLSSDGYVVSYDGSMASLPWDERPGLKIGESLMLAPDSEYALTLYYTQTVDVGGGKTEQRDLKSRYLLKAQETSYFKDPETGAYIFRPGYVYSVKIVVYGLQEIKVSANIEGWEYGGDIVLDPMEDDGVLLE</sequence>
<evidence type="ECO:0000313" key="2">
    <source>
        <dbReference type="EMBL" id="MBM6662631.1"/>
    </source>
</evidence>
<dbReference type="EMBL" id="JACJJL010000025">
    <property type="protein sequence ID" value="MBM6662631.1"/>
    <property type="molecule type" value="Genomic_DNA"/>
</dbReference>
<proteinExistence type="predicted"/>
<keyword evidence="1" id="KW-0732">Signal</keyword>
<name>A0A938WPI8_9BACT</name>
<reference evidence="2 3" key="1">
    <citation type="journal article" date="2021" name="Sci. Rep.">
        <title>The distribution of antibiotic resistance genes in chicken gut microbiota commensals.</title>
        <authorList>
            <person name="Juricova H."/>
            <person name="Matiasovicova J."/>
            <person name="Kubasova T."/>
            <person name="Cejkova D."/>
            <person name="Rychlik I."/>
        </authorList>
    </citation>
    <scope>NUCLEOTIDE SEQUENCE [LARGE SCALE GENOMIC DNA]</scope>
    <source>
        <strain evidence="2 3">An819</strain>
    </source>
</reference>
<dbReference type="AlphaFoldDB" id="A0A938WPI8"/>
<evidence type="ECO:0000313" key="3">
    <source>
        <dbReference type="Proteomes" id="UP000764045"/>
    </source>
</evidence>
<keyword evidence="3" id="KW-1185">Reference proteome</keyword>
<protein>
    <submittedName>
        <fullName evidence="2">Uncharacterized protein</fullName>
    </submittedName>
</protein>
<organism evidence="2 3">
    <name type="scientific">Marseilla massiliensis</name>
    <dbReference type="NCBI Taxonomy" id="1841864"/>
    <lineage>
        <taxon>Bacteria</taxon>
        <taxon>Pseudomonadati</taxon>
        <taxon>Bacteroidota</taxon>
        <taxon>Bacteroidia</taxon>
        <taxon>Bacteroidales</taxon>
        <taxon>Prevotellaceae</taxon>
        <taxon>Marseilla</taxon>
    </lineage>
</organism>
<evidence type="ECO:0000256" key="1">
    <source>
        <dbReference type="SAM" id="SignalP"/>
    </source>
</evidence>
<dbReference type="Proteomes" id="UP000764045">
    <property type="component" value="Unassembled WGS sequence"/>
</dbReference>